<feature type="compositionally biased region" description="Basic and acidic residues" evidence="1">
    <location>
        <begin position="83"/>
        <end position="95"/>
    </location>
</feature>
<keyword evidence="2" id="KW-0472">Membrane</keyword>
<keyword evidence="4" id="KW-1185">Reference proteome</keyword>
<dbReference type="Proteomes" id="UP000053766">
    <property type="component" value="Unassembled WGS sequence"/>
</dbReference>
<gene>
    <name evidence="3" type="ORF">DICVIV_14197</name>
</gene>
<evidence type="ECO:0000256" key="2">
    <source>
        <dbReference type="SAM" id="Phobius"/>
    </source>
</evidence>
<keyword evidence="2" id="KW-1133">Transmembrane helix</keyword>
<name>A0A0D8XBQ6_DICVI</name>
<dbReference type="AlphaFoldDB" id="A0A0D8XBQ6"/>
<protein>
    <submittedName>
        <fullName evidence="3">Uncharacterized protein</fullName>
    </submittedName>
</protein>
<feature type="compositionally biased region" description="Basic and acidic residues" evidence="1">
    <location>
        <begin position="43"/>
        <end position="61"/>
    </location>
</feature>
<keyword evidence="2" id="KW-0812">Transmembrane</keyword>
<evidence type="ECO:0000256" key="1">
    <source>
        <dbReference type="SAM" id="MobiDB-lite"/>
    </source>
</evidence>
<feature type="transmembrane region" description="Helical" evidence="2">
    <location>
        <begin position="108"/>
        <end position="126"/>
    </location>
</feature>
<organism evidence="3 4">
    <name type="scientific">Dictyocaulus viviparus</name>
    <name type="common">Bovine lungworm</name>
    <dbReference type="NCBI Taxonomy" id="29172"/>
    <lineage>
        <taxon>Eukaryota</taxon>
        <taxon>Metazoa</taxon>
        <taxon>Ecdysozoa</taxon>
        <taxon>Nematoda</taxon>
        <taxon>Chromadorea</taxon>
        <taxon>Rhabditida</taxon>
        <taxon>Rhabditina</taxon>
        <taxon>Rhabditomorpha</taxon>
        <taxon>Strongyloidea</taxon>
        <taxon>Metastrongylidae</taxon>
        <taxon>Dictyocaulus</taxon>
    </lineage>
</organism>
<evidence type="ECO:0000313" key="4">
    <source>
        <dbReference type="Proteomes" id="UP000053766"/>
    </source>
</evidence>
<dbReference type="EMBL" id="KN719353">
    <property type="protein sequence ID" value="KJH39901.1"/>
    <property type="molecule type" value="Genomic_DNA"/>
</dbReference>
<proteinExistence type="predicted"/>
<accession>A0A0D8XBQ6</accession>
<feature type="region of interest" description="Disordered" evidence="1">
    <location>
        <begin position="43"/>
        <end position="95"/>
    </location>
</feature>
<reference evidence="3 4" key="1">
    <citation type="submission" date="2013-11" db="EMBL/GenBank/DDBJ databases">
        <title>Draft genome of the bovine lungworm Dictyocaulus viviparus.</title>
        <authorList>
            <person name="Mitreva M."/>
        </authorList>
    </citation>
    <scope>NUCLEOTIDE SEQUENCE [LARGE SCALE GENOMIC DNA]</scope>
    <source>
        <strain evidence="3 4">HannoverDv2000</strain>
    </source>
</reference>
<reference evidence="4" key="2">
    <citation type="journal article" date="2016" name="Sci. Rep.">
        <title>Dictyocaulus viviparus genome, variome and transcriptome elucidate lungworm biology and support future intervention.</title>
        <authorList>
            <person name="McNulty S.N."/>
            <person name="Strube C."/>
            <person name="Rosa B.A."/>
            <person name="Martin J.C."/>
            <person name="Tyagi R."/>
            <person name="Choi Y.J."/>
            <person name="Wang Q."/>
            <person name="Hallsworth Pepin K."/>
            <person name="Zhang X."/>
            <person name="Ozersky P."/>
            <person name="Wilson R.K."/>
            <person name="Sternberg P.W."/>
            <person name="Gasser R.B."/>
            <person name="Mitreva M."/>
        </authorList>
    </citation>
    <scope>NUCLEOTIDE SEQUENCE [LARGE SCALE GENOMIC DNA]</scope>
    <source>
        <strain evidence="4">HannoverDv2000</strain>
    </source>
</reference>
<evidence type="ECO:0000313" key="3">
    <source>
        <dbReference type="EMBL" id="KJH39901.1"/>
    </source>
</evidence>
<sequence>MNCFCFRDCFENDIPEVQRRPTLSVLPNDTEILAKHVESTHEVLHAEQQAHHNNHLPKDDEMNSFSKSLETHTSKQQYPSTTEKMDSVDGNNKHREGNRVIADSVAPVWRASVVLYSILMIVIFSYF</sequence>